<protein>
    <recommendedName>
        <fullName evidence="3">histidine kinase</fullName>
        <ecNumber evidence="3">2.7.13.3</ecNumber>
    </recommendedName>
</protein>
<comment type="caution">
    <text evidence="18">The sequence shown here is derived from an EMBL/GenBank/DDBJ whole genome shotgun (WGS) entry which is preliminary data.</text>
</comment>
<dbReference type="Gene3D" id="3.30.565.10">
    <property type="entry name" value="Histidine kinase-like ATPase, C-terminal domain"/>
    <property type="match status" value="1"/>
</dbReference>
<dbReference type="PROSITE" id="PS50885">
    <property type="entry name" value="HAMP"/>
    <property type="match status" value="1"/>
</dbReference>
<evidence type="ECO:0000256" key="1">
    <source>
        <dbReference type="ARBA" id="ARBA00000085"/>
    </source>
</evidence>
<evidence type="ECO:0000259" key="16">
    <source>
        <dbReference type="PROSITE" id="PS50109"/>
    </source>
</evidence>
<dbReference type="CDD" id="cd00082">
    <property type="entry name" value="HisKA"/>
    <property type="match status" value="1"/>
</dbReference>
<accession>A0A418YEE2</accession>
<dbReference type="GO" id="GO:0005524">
    <property type="term" value="F:ATP binding"/>
    <property type="evidence" value="ECO:0007669"/>
    <property type="project" value="UniProtKB-KW"/>
</dbReference>
<evidence type="ECO:0000256" key="2">
    <source>
        <dbReference type="ARBA" id="ARBA00004429"/>
    </source>
</evidence>
<dbReference type="AlphaFoldDB" id="A0A418YEE2"/>
<evidence type="ECO:0000256" key="8">
    <source>
        <dbReference type="ARBA" id="ARBA00022692"/>
    </source>
</evidence>
<dbReference type="InterPro" id="IPR004358">
    <property type="entry name" value="Sig_transdc_His_kin-like_C"/>
</dbReference>
<evidence type="ECO:0000256" key="3">
    <source>
        <dbReference type="ARBA" id="ARBA00012438"/>
    </source>
</evidence>
<reference evidence="18 19" key="1">
    <citation type="submission" date="2018-09" db="EMBL/GenBank/DDBJ databases">
        <authorList>
            <person name="Wang F."/>
        </authorList>
    </citation>
    <scope>NUCLEOTIDE SEQUENCE [LARGE SCALE GENOMIC DNA]</scope>
    <source>
        <strain evidence="18 19">PLHSC7-2</strain>
    </source>
</reference>
<keyword evidence="12 15" id="KW-1133">Transmembrane helix</keyword>
<dbReference type="InterPro" id="IPR003594">
    <property type="entry name" value="HATPase_dom"/>
</dbReference>
<dbReference type="PRINTS" id="PR00344">
    <property type="entry name" value="BCTRLSENSOR"/>
</dbReference>
<evidence type="ECO:0000259" key="17">
    <source>
        <dbReference type="PROSITE" id="PS50885"/>
    </source>
</evidence>
<reference evidence="18 19" key="2">
    <citation type="submission" date="2019-01" db="EMBL/GenBank/DDBJ databases">
        <title>Motilimonas pumilus sp. nov., isolated from the gut of sea cucumber (Apostichopus japonicus).</title>
        <authorList>
            <person name="Wang F.-Q."/>
            <person name="Ren L.-H."/>
            <person name="Lin Y.-W."/>
            <person name="Sun G.-H."/>
            <person name="Du Z.-J."/>
            <person name="Zhao J.-X."/>
            <person name="Liu X.-J."/>
            <person name="Liu L.-J."/>
        </authorList>
    </citation>
    <scope>NUCLEOTIDE SEQUENCE [LARGE SCALE GENOMIC DNA]</scope>
    <source>
        <strain evidence="18 19">PLHSC7-2</strain>
    </source>
</reference>
<dbReference type="InterPro" id="IPR005467">
    <property type="entry name" value="His_kinase_dom"/>
</dbReference>
<dbReference type="Pfam" id="PF00512">
    <property type="entry name" value="HisKA"/>
    <property type="match status" value="1"/>
</dbReference>
<evidence type="ECO:0000256" key="10">
    <source>
        <dbReference type="ARBA" id="ARBA00022777"/>
    </source>
</evidence>
<name>A0A418YEE2_9GAMM</name>
<dbReference type="InterPro" id="IPR003661">
    <property type="entry name" value="HisK_dim/P_dom"/>
</dbReference>
<keyword evidence="9" id="KW-0547">Nucleotide-binding</keyword>
<dbReference type="OrthoDB" id="9804645at2"/>
<dbReference type="Pfam" id="PF00672">
    <property type="entry name" value="HAMP"/>
    <property type="match status" value="1"/>
</dbReference>
<feature type="transmembrane region" description="Helical" evidence="15">
    <location>
        <begin position="211"/>
        <end position="229"/>
    </location>
</feature>
<keyword evidence="7" id="KW-0808">Transferase</keyword>
<comment type="catalytic activity">
    <reaction evidence="1">
        <text>ATP + protein L-histidine = ADP + protein N-phospho-L-histidine.</text>
        <dbReference type="EC" id="2.7.13.3"/>
    </reaction>
</comment>
<dbReference type="SUPFAM" id="SSF55874">
    <property type="entry name" value="ATPase domain of HSP90 chaperone/DNA topoisomerase II/histidine kinase"/>
    <property type="match status" value="1"/>
</dbReference>
<organism evidence="18 19">
    <name type="scientific">Motilimonas pumila</name>
    <dbReference type="NCBI Taxonomy" id="2303987"/>
    <lineage>
        <taxon>Bacteria</taxon>
        <taxon>Pseudomonadati</taxon>
        <taxon>Pseudomonadota</taxon>
        <taxon>Gammaproteobacteria</taxon>
        <taxon>Alteromonadales</taxon>
        <taxon>Alteromonadales genera incertae sedis</taxon>
        <taxon>Motilimonas</taxon>
    </lineage>
</organism>
<dbReference type="RefSeq" id="WP_119910846.1">
    <property type="nucleotide sequence ID" value="NZ_QZCH01000013.1"/>
</dbReference>
<comment type="subcellular location">
    <subcellularLocation>
        <location evidence="2">Cell inner membrane</location>
        <topology evidence="2">Multi-pass membrane protein</topology>
    </subcellularLocation>
</comment>
<evidence type="ECO:0000256" key="9">
    <source>
        <dbReference type="ARBA" id="ARBA00022741"/>
    </source>
</evidence>
<gene>
    <name evidence="18" type="ORF">D1Z90_11175</name>
</gene>
<proteinExistence type="predicted"/>
<sequence length="484" mass="54421">MSLNSVLGHCRRWAPKSLLTRMLLIFFLSVVLAQGISSIIWVKLLTQQENQVLISNANHIANSAASTANYFKNLPAKFRHIVLDQLRNMGGSRFFVSLNSEKILLNPIAESQQKALVTHTIQDVLKQQLSPNIAIHVDFSHPQELKVLNNNTLLTDLPPSWASYSLLIDNLNPPILVLQLELAEGEWLYLAALMPPPYILDDDDGIPSPQLTTVILSTIFLLLFSYCFFQWQAKPLKRLAVAASDMSIDLDQPPLKEQGALEIVTATRAFNHMQQKMQRYIADRESLFGSISHDLKTPITRLRLRAELLDDDTVIDKFNDDLDELEIMVKGALQTVKDTDIHENITAIDVRKLVHKVCEIYPQHHRIIGHYVAPYRGKPLALQRCLSNLIDNGIKYGERVVITLMDINNDLHITIQDQGPGIPEQDLPRIFDPYVRLHSQEPGFGLGLGIVRNIVHAHCGDITLSNATDGGLLVKIVLPRSPLE</sequence>
<dbReference type="Gene3D" id="1.10.287.130">
    <property type="match status" value="1"/>
</dbReference>
<evidence type="ECO:0000256" key="11">
    <source>
        <dbReference type="ARBA" id="ARBA00022840"/>
    </source>
</evidence>
<keyword evidence="8 15" id="KW-0812">Transmembrane</keyword>
<evidence type="ECO:0000256" key="5">
    <source>
        <dbReference type="ARBA" id="ARBA00022519"/>
    </source>
</evidence>
<dbReference type="SMART" id="SM00388">
    <property type="entry name" value="HisKA"/>
    <property type="match status" value="1"/>
</dbReference>
<evidence type="ECO:0000256" key="7">
    <source>
        <dbReference type="ARBA" id="ARBA00022679"/>
    </source>
</evidence>
<evidence type="ECO:0000256" key="4">
    <source>
        <dbReference type="ARBA" id="ARBA00022475"/>
    </source>
</evidence>
<keyword evidence="13" id="KW-0902">Two-component regulatory system</keyword>
<dbReference type="PANTHER" id="PTHR44936">
    <property type="entry name" value="SENSOR PROTEIN CREC"/>
    <property type="match status" value="1"/>
</dbReference>
<evidence type="ECO:0000256" key="15">
    <source>
        <dbReference type="SAM" id="Phobius"/>
    </source>
</evidence>
<dbReference type="EC" id="2.7.13.3" evidence="3"/>
<dbReference type="SMART" id="SM00387">
    <property type="entry name" value="HATPase_c"/>
    <property type="match status" value="1"/>
</dbReference>
<keyword evidence="10" id="KW-0418">Kinase</keyword>
<keyword evidence="6" id="KW-0597">Phosphoprotein</keyword>
<dbReference type="GO" id="GO:0005886">
    <property type="term" value="C:plasma membrane"/>
    <property type="evidence" value="ECO:0007669"/>
    <property type="project" value="UniProtKB-SubCell"/>
</dbReference>
<evidence type="ECO:0000256" key="13">
    <source>
        <dbReference type="ARBA" id="ARBA00023012"/>
    </source>
</evidence>
<evidence type="ECO:0000313" key="18">
    <source>
        <dbReference type="EMBL" id="RJG47466.1"/>
    </source>
</evidence>
<evidence type="ECO:0000256" key="6">
    <source>
        <dbReference type="ARBA" id="ARBA00022553"/>
    </source>
</evidence>
<keyword evidence="5" id="KW-0997">Cell inner membrane</keyword>
<dbReference type="InterPro" id="IPR036890">
    <property type="entry name" value="HATPase_C_sf"/>
</dbReference>
<keyword evidence="11" id="KW-0067">ATP-binding</keyword>
<evidence type="ECO:0000256" key="14">
    <source>
        <dbReference type="ARBA" id="ARBA00023136"/>
    </source>
</evidence>
<dbReference type="SMART" id="SM00304">
    <property type="entry name" value="HAMP"/>
    <property type="match status" value="1"/>
</dbReference>
<evidence type="ECO:0000313" key="19">
    <source>
        <dbReference type="Proteomes" id="UP000283255"/>
    </source>
</evidence>
<dbReference type="Proteomes" id="UP000283255">
    <property type="component" value="Unassembled WGS sequence"/>
</dbReference>
<dbReference type="PROSITE" id="PS50109">
    <property type="entry name" value="HIS_KIN"/>
    <property type="match status" value="1"/>
</dbReference>
<dbReference type="PANTHER" id="PTHR44936:SF5">
    <property type="entry name" value="SENSOR HISTIDINE KINASE ENVZ"/>
    <property type="match status" value="1"/>
</dbReference>
<dbReference type="InterPro" id="IPR003660">
    <property type="entry name" value="HAMP_dom"/>
</dbReference>
<evidence type="ECO:0000256" key="12">
    <source>
        <dbReference type="ARBA" id="ARBA00022989"/>
    </source>
</evidence>
<dbReference type="CDD" id="cd00075">
    <property type="entry name" value="HATPase"/>
    <property type="match status" value="1"/>
</dbReference>
<dbReference type="CDD" id="cd06225">
    <property type="entry name" value="HAMP"/>
    <property type="match status" value="1"/>
</dbReference>
<keyword evidence="14 15" id="KW-0472">Membrane</keyword>
<dbReference type="InterPro" id="IPR036097">
    <property type="entry name" value="HisK_dim/P_sf"/>
</dbReference>
<dbReference type="GO" id="GO:0000155">
    <property type="term" value="F:phosphorelay sensor kinase activity"/>
    <property type="evidence" value="ECO:0007669"/>
    <property type="project" value="InterPro"/>
</dbReference>
<keyword evidence="19" id="KW-1185">Reference proteome</keyword>
<dbReference type="Pfam" id="PF02518">
    <property type="entry name" value="HATPase_c"/>
    <property type="match status" value="1"/>
</dbReference>
<dbReference type="EMBL" id="QZCH01000013">
    <property type="protein sequence ID" value="RJG47466.1"/>
    <property type="molecule type" value="Genomic_DNA"/>
</dbReference>
<dbReference type="InterPro" id="IPR050980">
    <property type="entry name" value="2C_sensor_his_kinase"/>
</dbReference>
<feature type="domain" description="Histidine kinase" evidence="16">
    <location>
        <begin position="290"/>
        <end position="482"/>
    </location>
</feature>
<keyword evidence="4" id="KW-1003">Cell membrane</keyword>
<feature type="domain" description="HAMP" evidence="17">
    <location>
        <begin position="230"/>
        <end position="282"/>
    </location>
</feature>
<dbReference type="SUPFAM" id="SSF47384">
    <property type="entry name" value="Homodimeric domain of signal transducing histidine kinase"/>
    <property type="match status" value="1"/>
</dbReference>